<keyword evidence="3" id="KW-0862">Zinc</keyword>
<dbReference type="RefSeq" id="XP_030543531.1">
    <property type="nucleotide sequence ID" value="XM_030687671.2"/>
</dbReference>
<dbReference type="SUPFAM" id="SSF57783">
    <property type="entry name" value="Zinc beta-ribbon"/>
    <property type="match status" value="1"/>
</dbReference>
<evidence type="ECO:0000256" key="2">
    <source>
        <dbReference type="ARBA" id="ARBA00022771"/>
    </source>
</evidence>
<evidence type="ECO:0000259" key="4">
    <source>
        <dbReference type="SMART" id="SM00440"/>
    </source>
</evidence>
<dbReference type="GO" id="GO:0003676">
    <property type="term" value="F:nucleic acid binding"/>
    <property type="evidence" value="ECO:0007669"/>
    <property type="project" value="InterPro"/>
</dbReference>
<protein>
    <submittedName>
        <fullName evidence="6">DNA-directed RNA polymerase III subunit RPC10-like</fullName>
    </submittedName>
</protein>
<dbReference type="AlphaFoldDB" id="A0A8B8Q8S7"/>
<dbReference type="GO" id="GO:0008270">
    <property type="term" value="F:zinc ion binding"/>
    <property type="evidence" value="ECO:0007669"/>
    <property type="project" value="UniProtKB-KW"/>
</dbReference>
<evidence type="ECO:0000313" key="6">
    <source>
        <dbReference type="RefSeq" id="XP_030543531.1"/>
    </source>
</evidence>
<keyword evidence="1" id="KW-0479">Metal-binding</keyword>
<evidence type="ECO:0000256" key="1">
    <source>
        <dbReference type="ARBA" id="ARBA00022723"/>
    </source>
</evidence>
<dbReference type="Proteomes" id="UP000827889">
    <property type="component" value="Chromosome 3"/>
</dbReference>
<reference evidence="6" key="1">
    <citation type="submission" date="2025-08" db="UniProtKB">
        <authorList>
            <consortium name="RefSeq"/>
        </authorList>
    </citation>
    <scope>IDENTIFICATION</scope>
    <source>
        <tissue evidence="6">Leaf</tissue>
    </source>
</reference>
<feature type="domain" description="TFIIS-type" evidence="4">
    <location>
        <begin position="91"/>
        <end position="124"/>
    </location>
</feature>
<dbReference type="SMART" id="SM00440">
    <property type="entry name" value="ZnF_C2C2"/>
    <property type="match status" value="1"/>
</dbReference>
<dbReference type="InterPro" id="IPR001222">
    <property type="entry name" value="Znf_TFIIS"/>
</dbReference>
<keyword evidence="5" id="KW-1185">Reference proteome</keyword>
<dbReference type="GeneID" id="115750372"/>
<organism evidence="5 6">
    <name type="scientific">Rhodamnia argentea</name>
    <dbReference type="NCBI Taxonomy" id="178133"/>
    <lineage>
        <taxon>Eukaryota</taxon>
        <taxon>Viridiplantae</taxon>
        <taxon>Streptophyta</taxon>
        <taxon>Embryophyta</taxon>
        <taxon>Tracheophyta</taxon>
        <taxon>Spermatophyta</taxon>
        <taxon>Magnoliopsida</taxon>
        <taxon>eudicotyledons</taxon>
        <taxon>Gunneridae</taxon>
        <taxon>Pentapetalae</taxon>
        <taxon>rosids</taxon>
        <taxon>malvids</taxon>
        <taxon>Myrtales</taxon>
        <taxon>Myrtaceae</taxon>
        <taxon>Myrtoideae</taxon>
        <taxon>Myrteae</taxon>
        <taxon>Australasian group</taxon>
        <taxon>Rhodamnia</taxon>
    </lineage>
</organism>
<evidence type="ECO:0000256" key="3">
    <source>
        <dbReference type="ARBA" id="ARBA00022833"/>
    </source>
</evidence>
<dbReference type="GO" id="GO:0006351">
    <property type="term" value="P:DNA-templated transcription"/>
    <property type="evidence" value="ECO:0007669"/>
    <property type="project" value="InterPro"/>
</dbReference>
<dbReference type="KEGG" id="rarg:115750372"/>
<dbReference type="OrthoDB" id="282152at2759"/>
<evidence type="ECO:0000313" key="5">
    <source>
        <dbReference type="Proteomes" id="UP000827889"/>
    </source>
</evidence>
<dbReference type="Pfam" id="PF01096">
    <property type="entry name" value="Zn_ribbon_TFIIS"/>
    <property type="match status" value="1"/>
</dbReference>
<proteinExistence type="predicted"/>
<sequence length="142" mass="16627">MILWLSCANTGVKFIHCPQDDKYCAQERQMVFCPTCGKLLQVASQKPSIKIFLPFVSYVEIRRKQDLVRKKIKPDFSKEHTRWEKWPSNTVTCPHCGDRNATYHQSRTRSANEPMTAFPGAWKEMVERFDLLMPQSETVRVF</sequence>
<dbReference type="Gene3D" id="2.20.25.10">
    <property type="match status" value="1"/>
</dbReference>
<name>A0A8B8Q8S7_9MYRT</name>
<keyword evidence="2" id="KW-0863">Zinc-finger</keyword>
<accession>A0A8B8Q8S7</accession>
<gene>
    <name evidence="6" type="primary">LOC115750372</name>
</gene>